<accession>A0A2U2RIP5</accession>
<feature type="transmembrane region" description="Helical" evidence="12">
    <location>
        <begin position="388"/>
        <end position="409"/>
    </location>
</feature>
<feature type="domain" description="Major facilitator superfamily (MFS) profile" evidence="13">
    <location>
        <begin position="31"/>
        <end position="444"/>
    </location>
</feature>
<feature type="transmembrane region" description="Helical" evidence="12">
    <location>
        <begin position="294"/>
        <end position="311"/>
    </location>
</feature>
<feature type="transmembrane region" description="Helical" evidence="12">
    <location>
        <begin position="104"/>
        <end position="125"/>
    </location>
</feature>
<evidence type="ECO:0000256" key="5">
    <source>
        <dbReference type="ARBA" id="ARBA00022692"/>
    </source>
</evidence>
<comment type="caution">
    <text evidence="14">The sequence shown here is derived from an EMBL/GenBank/DDBJ whole genome shotgun (WGS) entry which is preliminary data.</text>
</comment>
<keyword evidence="5 12" id="KW-0812">Transmembrane</keyword>
<dbReference type="PANTHER" id="PTHR43045:SF1">
    <property type="entry name" value="SHIKIMATE TRANSPORTER"/>
    <property type="match status" value="1"/>
</dbReference>
<reference evidence="14 15" key="1">
    <citation type="submission" date="2018-05" db="EMBL/GenBank/DDBJ databases">
        <title>Brachybacterium sp. M1HQ-2T, whole genome shotgun sequence.</title>
        <authorList>
            <person name="Tuo L."/>
        </authorList>
    </citation>
    <scope>NUCLEOTIDE SEQUENCE [LARGE SCALE GENOMIC DNA]</scope>
    <source>
        <strain evidence="14 15">M1HQ-2</strain>
    </source>
</reference>
<dbReference type="GO" id="GO:0005886">
    <property type="term" value="C:plasma membrane"/>
    <property type="evidence" value="ECO:0007669"/>
    <property type="project" value="UniProtKB-SubCell"/>
</dbReference>
<feature type="transmembrane region" description="Helical" evidence="12">
    <location>
        <begin position="262"/>
        <end position="282"/>
    </location>
</feature>
<evidence type="ECO:0000256" key="2">
    <source>
        <dbReference type="ARBA" id="ARBA00008240"/>
    </source>
</evidence>
<feature type="transmembrane region" description="Helical" evidence="12">
    <location>
        <begin position="131"/>
        <end position="157"/>
    </location>
</feature>
<dbReference type="RefSeq" id="WP_109276067.1">
    <property type="nucleotide sequence ID" value="NZ_QFKX01000004.1"/>
</dbReference>
<dbReference type="InterPro" id="IPR005829">
    <property type="entry name" value="Sugar_transporter_CS"/>
</dbReference>
<comment type="similarity">
    <text evidence="2">Belongs to the major facilitator superfamily. Metabolite:H+ Symporter (MHS) family (TC 2.A.1.6) family.</text>
</comment>
<keyword evidence="7 12" id="KW-1133">Transmembrane helix</keyword>
<dbReference type="PROSITE" id="PS00217">
    <property type="entry name" value="SUGAR_TRANSPORT_2"/>
    <property type="match status" value="1"/>
</dbReference>
<dbReference type="Proteomes" id="UP000245590">
    <property type="component" value="Unassembled WGS sequence"/>
</dbReference>
<dbReference type="GO" id="GO:0015293">
    <property type="term" value="F:symporter activity"/>
    <property type="evidence" value="ECO:0007669"/>
    <property type="project" value="UniProtKB-KW"/>
</dbReference>
<dbReference type="InterPro" id="IPR036259">
    <property type="entry name" value="MFS_trans_sf"/>
</dbReference>
<keyword evidence="4" id="KW-1003">Cell membrane</keyword>
<dbReference type="Pfam" id="PF07690">
    <property type="entry name" value="MFS_1"/>
    <property type="match status" value="1"/>
</dbReference>
<comment type="function">
    <text evidence="9">May be a proton symporter involved in the uptake of osmolytes such as proline and glycine betaine.</text>
</comment>
<feature type="region of interest" description="Disordered" evidence="11">
    <location>
        <begin position="1"/>
        <end position="22"/>
    </location>
</feature>
<keyword evidence="6" id="KW-0769">Symport</keyword>
<evidence type="ECO:0000256" key="9">
    <source>
        <dbReference type="ARBA" id="ARBA00037295"/>
    </source>
</evidence>
<feature type="transmembrane region" description="Helical" evidence="12">
    <location>
        <begin position="169"/>
        <end position="192"/>
    </location>
</feature>
<evidence type="ECO:0000256" key="4">
    <source>
        <dbReference type="ARBA" id="ARBA00022475"/>
    </source>
</evidence>
<keyword evidence="15" id="KW-1185">Reference proteome</keyword>
<feature type="transmembrane region" description="Helical" evidence="12">
    <location>
        <begin position="348"/>
        <end position="367"/>
    </location>
</feature>
<dbReference type="OrthoDB" id="8953821at2"/>
<evidence type="ECO:0000256" key="7">
    <source>
        <dbReference type="ARBA" id="ARBA00022989"/>
    </source>
</evidence>
<gene>
    <name evidence="14" type="ORF">DEO23_10895</name>
</gene>
<dbReference type="CDD" id="cd17369">
    <property type="entry name" value="MFS_ShiA_like"/>
    <property type="match status" value="1"/>
</dbReference>
<evidence type="ECO:0000256" key="10">
    <source>
        <dbReference type="ARBA" id="ARBA00039918"/>
    </source>
</evidence>
<keyword evidence="8 12" id="KW-0472">Membrane</keyword>
<feature type="transmembrane region" description="Helical" evidence="12">
    <location>
        <begin position="204"/>
        <end position="223"/>
    </location>
</feature>
<evidence type="ECO:0000256" key="11">
    <source>
        <dbReference type="SAM" id="MobiDB-lite"/>
    </source>
</evidence>
<organism evidence="14 15">
    <name type="scientific">Brachybacterium endophyticum</name>
    <dbReference type="NCBI Taxonomy" id="2182385"/>
    <lineage>
        <taxon>Bacteria</taxon>
        <taxon>Bacillati</taxon>
        <taxon>Actinomycetota</taxon>
        <taxon>Actinomycetes</taxon>
        <taxon>Micrococcales</taxon>
        <taxon>Dermabacteraceae</taxon>
        <taxon>Brachybacterium</taxon>
    </lineage>
</organism>
<feature type="transmembrane region" description="Helical" evidence="12">
    <location>
        <begin position="68"/>
        <end position="92"/>
    </location>
</feature>
<keyword evidence="3" id="KW-0813">Transport</keyword>
<evidence type="ECO:0000313" key="14">
    <source>
        <dbReference type="EMBL" id="PWH05711.1"/>
    </source>
</evidence>
<feature type="transmembrane region" description="Helical" evidence="12">
    <location>
        <begin position="323"/>
        <end position="342"/>
    </location>
</feature>
<dbReference type="InterPro" id="IPR011701">
    <property type="entry name" value="MFS"/>
</dbReference>
<evidence type="ECO:0000256" key="8">
    <source>
        <dbReference type="ARBA" id="ARBA00023136"/>
    </source>
</evidence>
<evidence type="ECO:0000256" key="6">
    <source>
        <dbReference type="ARBA" id="ARBA00022847"/>
    </source>
</evidence>
<proteinExistence type="inferred from homology"/>
<evidence type="ECO:0000256" key="12">
    <source>
        <dbReference type="SAM" id="Phobius"/>
    </source>
</evidence>
<dbReference type="PROSITE" id="PS50850">
    <property type="entry name" value="MFS"/>
    <property type="match status" value="1"/>
</dbReference>
<evidence type="ECO:0000313" key="15">
    <source>
        <dbReference type="Proteomes" id="UP000245590"/>
    </source>
</evidence>
<feature type="transmembrane region" description="Helical" evidence="12">
    <location>
        <begin position="415"/>
        <end position="435"/>
    </location>
</feature>
<name>A0A2U2RIP5_9MICO</name>
<dbReference type="PANTHER" id="PTHR43045">
    <property type="entry name" value="SHIKIMATE TRANSPORTER"/>
    <property type="match status" value="1"/>
</dbReference>
<dbReference type="SUPFAM" id="SSF103473">
    <property type="entry name" value="MFS general substrate transporter"/>
    <property type="match status" value="1"/>
</dbReference>
<dbReference type="EMBL" id="QFKX01000004">
    <property type="protein sequence ID" value="PWH05711.1"/>
    <property type="molecule type" value="Genomic_DNA"/>
</dbReference>
<dbReference type="AlphaFoldDB" id="A0A2U2RIP5"/>
<evidence type="ECO:0000259" key="13">
    <source>
        <dbReference type="PROSITE" id="PS50850"/>
    </source>
</evidence>
<dbReference type="FunFam" id="1.20.1250.20:FF:000001">
    <property type="entry name" value="Dicarboxylate MFS transporter"/>
    <property type="match status" value="1"/>
</dbReference>
<evidence type="ECO:0000256" key="1">
    <source>
        <dbReference type="ARBA" id="ARBA00004651"/>
    </source>
</evidence>
<evidence type="ECO:0000256" key="3">
    <source>
        <dbReference type="ARBA" id="ARBA00022448"/>
    </source>
</evidence>
<dbReference type="Gene3D" id="1.20.1250.20">
    <property type="entry name" value="MFS general substrate transporter like domains"/>
    <property type="match status" value="2"/>
</dbReference>
<dbReference type="InterPro" id="IPR020846">
    <property type="entry name" value="MFS_dom"/>
</dbReference>
<protein>
    <recommendedName>
        <fullName evidence="10">Putative proline/betaine transporter</fullName>
    </recommendedName>
</protein>
<comment type="subcellular location">
    <subcellularLocation>
        <location evidence="1">Cell membrane</location>
        <topology evidence="1">Multi-pass membrane protein</topology>
    </subcellularLocation>
</comment>
<sequence length="458" mass="48442">MGDQHVGTADDGTGRAGASQPPVDRKSLYKAFAAALSGTTMEWYDFAVYSAASALVLGTLFFPSEDPYVATISAFSTYAVGYVSRPIGGVVFGRLGDIIGRKRVLVITLLMIGIATFLIGILPTYQHIGTTAAVLLVALRFIQGVGVGGEWGGAVLLSSEYGDPHRRGFWASAAQVGPPLGNLLANGILAILTVSMSADSFLSWGWRVAFLFSAVLVAFGLWIRLKLEDTPVFHALQESGDRSEKPLSDVLTTQGRQLLSAVLARLGPDVFYSLYTVFIISYGVQHLEMERSQVLVSVLIGSGLQVAWIPLAGWASDLVNRRLLYAIGAIGAAVWSFVLFAVVQPGSVGLLIVCIAVAGILHSVMYGPQAAYVIEQFHPRLRYTGASLAYTIAGVFGGALAPLMFTLVAGPEGRGAFVALYVAVACTLTLIGLALGRNSAPQEDLDYIGADQSEAAQS</sequence>